<evidence type="ECO:0000313" key="1">
    <source>
        <dbReference type="WBParaSite" id="HDID_0000656201-mRNA-1"/>
    </source>
</evidence>
<dbReference type="PANTHER" id="PTHR38681:SF1">
    <property type="entry name" value="RETROVIRUS-RELATED POL POLYPROTEIN FROM TRANSPOSON 412-LIKE PROTEIN"/>
    <property type="match status" value="1"/>
</dbReference>
<organism evidence="1">
    <name type="scientific">Hymenolepis diminuta</name>
    <name type="common">Rat tapeworm</name>
    <dbReference type="NCBI Taxonomy" id="6216"/>
    <lineage>
        <taxon>Eukaryota</taxon>
        <taxon>Metazoa</taxon>
        <taxon>Spiralia</taxon>
        <taxon>Lophotrochozoa</taxon>
        <taxon>Platyhelminthes</taxon>
        <taxon>Cestoda</taxon>
        <taxon>Eucestoda</taxon>
        <taxon>Cyclophyllidea</taxon>
        <taxon>Hymenolepididae</taxon>
        <taxon>Hymenolepis</taxon>
    </lineage>
</organism>
<proteinExistence type="predicted"/>
<reference evidence="1" key="1">
    <citation type="submission" date="2017-02" db="UniProtKB">
        <authorList>
            <consortium name="WormBaseParasite"/>
        </authorList>
    </citation>
    <scope>IDENTIFICATION</scope>
</reference>
<dbReference type="AlphaFoldDB" id="A0A0R3SNP7"/>
<dbReference type="InterPro" id="IPR036397">
    <property type="entry name" value="RNaseH_sf"/>
</dbReference>
<dbReference type="PANTHER" id="PTHR38681">
    <property type="entry name" value="RETROVIRUS-RELATED POL POLYPROTEIN FROM TRANSPOSON 412-LIKE PROTEIN-RELATED"/>
    <property type="match status" value="1"/>
</dbReference>
<dbReference type="Gene3D" id="3.30.420.10">
    <property type="entry name" value="Ribonuclease H-like superfamily/Ribonuclease H"/>
    <property type="match status" value="1"/>
</dbReference>
<name>A0A0R3SNP7_HYMDI</name>
<protein>
    <submittedName>
        <fullName evidence="1">Integrase catalytic domain-containing protein</fullName>
    </submittedName>
</protein>
<dbReference type="STRING" id="6216.A0A0R3SNP7"/>
<dbReference type="GO" id="GO:0003676">
    <property type="term" value="F:nucleic acid binding"/>
    <property type="evidence" value="ECO:0007669"/>
    <property type="project" value="InterPro"/>
</dbReference>
<sequence length="136" mass="15249">LVESFHCQLKAALTTHCTPERWTEVLPLVLLGIRTAVKDNLKCSAAEMVFGVPLKLPGEFLSSSNDSFRPNPLNYVEHLRSHTKNLQALPTHSVSNPIFIPTYLKTCSHTFLPHDAVRKPLQPIYDGSFNVLQRGE</sequence>
<dbReference type="WBParaSite" id="HDID_0000656201-mRNA-1">
    <property type="protein sequence ID" value="HDID_0000656201-mRNA-1"/>
    <property type="gene ID" value="HDID_0000656201"/>
</dbReference>
<accession>A0A0R3SNP7</accession>